<protein>
    <recommendedName>
        <fullName evidence="3">Lipoprotein</fullName>
    </recommendedName>
</protein>
<dbReference type="EMBL" id="CP124685">
    <property type="protein sequence ID" value="WGX75712.1"/>
    <property type="molecule type" value="Genomic_DNA"/>
</dbReference>
<gene>
    <name evidence="1" type="ORF">QJS64_17520</name>
</gene>
<keyword evidence="2" id="KW-1185">Reference proteome</keyword>
<dbReference type="Proteomes" id="UP001239169">
    <property type="component" value="Chromosome"/>
</dbReference>
<accession>A0ABY8R2D7</accession>
<evidence type="ECO:0000313" key="2">
    <source>
        <dbReference type="Proteomes" id="UP001239169"/>
    </source>
</evidence>
<evidence type="ECO:0000313" key="1">
    <source>
        <dbReference type="EMBL" id="WGX75712.1"/>
    </source>
</evidence>
<name>A0ABY8R2D7_PARBF</name>
<evidence type="ECO:0008006" key="3">
    <source>
        <dbReference type="Google" id="ProtNLM"/>
    </source>
</evidence>
<proteinExistence type="predicted"/>
<organism evidence="1 2">
    <name type="scientific">Paraclostridium bifermentans</name>
    <name type="common">Clostridium bifermentans</name>
    <dbReference type="NCBI Taxonomy" id="1490"/>
    <lineage>
        <taxon>Bacteria</taxon>
        <taxon>Bacillati</taxon>
        <taxon>Bacillota</taxon>
        <taxon>Clostridia</taxon>
        <taxon>Peptostreptococcales</taxon>
        <taxon>Peptostreptococcaceae</taxon>
        <taxon>Paraclostridium</taxon>
    </lineage>
</organism>
<reference evidence="1 2" key="1">
    <citation type="submission" date="2023-04" db="EMBL/GenBank/DDBJ databases">
        <title>Bacteria Genome Submission.</title>
        <authorList>
            <person name="Isaac P."/>
        </authorList>
    </citation>
    <scope>NUCLEOTIDE SEQUENCE [LARGE SCALE GENOMIC DNA]</scope>
    <source>
        <strain evidence="1 2">SampleS7P1</strain>
    </source>
</reference>
<sequence length="234" mass="27039">MMKYKKNEKLVIVIACSLTAVVVLGFTLMGGSLKSKEEHYVSRVSSSKSQITISKDDYEIIKEEEKDGVNTFIILEKKNFNKEEMGQLSKNIIKDMNKNFNIYIFDDKEKAQNFNYEVDKTQTLIKAVDQQQVEIQTYHTIKEEPKSVPQYYAVESIKEVDGKTQISLSLESIKEPEKALSQMKFLGETIKNLNKDKKIENLEIKAYSKNEQAPNWEYTSENKSLVIQNELVEI</sequence>